<gene>
    <name evidence="3" type="ORF">DERF_002600</name>
    <name evidence="2" type="ORF">HUG17_10551</name>
</gene>
<dbReference type="AlphaFoldDB" id="A0A922ICR1"/>
<dbReference type="EMBL" id="ASGP02000001">
    <property type="protein sequence ID" value="KAH9528680.1"/>
    <property type="molecule type" value="Genomic_DNA"/>
</dbReference>
<dbReference type="Proteomes" id="UP000790347">
    <property type="component" value="Unassembled WGS sequence"/>
</dbReference>
<dbReference type="OrthoDB" id="6503935at2759"/>
<keyword evidence="1" id="KW-0732">Signal</keyword>
<reference evidence="3" key="4">
    <citation type="journal article" date="2022" name="Res Sq">
        <title>Comparative Genomics Reveals Insights into the Divergent Evolution of Astigmatic Mites and Household Pest Adaptations.</title>
        <authorList>
            <person name="Xiong Q."/>
            <person name="Wan A.T.-Y."/>
            <person name="Liu X.-Y."/>
            <person name="Fung C.S.-H."/>
            <person name="Xiao X."/>
            <person name="Malainual N."/>
            <person name="Hou J."/>
            <person name="Wang L."/>
            <person name="Wang M."/>
            <person name="Yang K."/>
            <person name="Cui Y."/>
            <person name="Leung E."/>
            <person name="Nong W."/>
            <person name="Shin S.-K."/>
            <person name="Au S."/>
            <person name="Jeong K.Y."/>
            <person name="Chew F.T."/>
            <person name="Hui J."/>
            <person name="Leung T.F."/>
            <person name="Tungtrongchitr A."/>
            <person name="Zhong N."/>
            <person name="Liu Z."/>
            <person name="Tsui S."/>
        </authorList>
    </citation>
    <scope>NUCLEOTIDE SEQUENCE</scope>
    <source>
        <strain evidence="3">Derf</strain>
        <tissue evidence="3">Whole organism</tissue>
    </source>
</reference>
<evidence type="ECO:0000313" key="4">
    <source>
        <dbReference type="Proteomes" id="UP000790347"/>
    </source>
</evidence>
<evidence type="ECO:0000313" key="3">
    <source>
        <dbReference type="EMBL" id="KAH9528680.1"/>
    </source>
</evidence>
<evidence type="ECO:0000256" key="1">
    <source>
        <dbReference type="SAM" id="SignalP"/>
    </source>
</evidence>
<keyword evidence="4" id="KW-1185">Reference proteome</keyword>
<comment type="caution">
    <text evidence="3">The sequence shown here is derived from an EMBL/GenBank/DDBJ whole genome shotgun (WGS) entry which is preliminary data.</text>
</comment>
<protein>
    <submittedName>
        <fullName evidence="3">Uncharacterized protein</fullName>
    </submittedName>
</protein>
<organism evidence="3 4">
    <name type="scientific">Dermatophagoides farinae</name>
    <name type="common">American house dust mite</name>
    <dbReference type="NCBI Taxonomy" id="6954"/>
    <lineage>
        <taxon>Eukaryota</taxon>
        <taxon>Metazoa</taxon>
        <taxon>Ecdysozoa</taxon>
        <taxon>Arthropoda</taxon>
        <taxon>Chelicerata</taxon>
        <taxon>Arachnida</taxon>
        <taxon>Acari</taxon>
        <taxon>Acariformes</taxon>
        <taxon>Sarcoptiformes</taxon>
        <taxon>Astigmata</taxon>
        <taxon>Psoroptidia</taxon>
        <taxon>Analgoidea</taxon>
        <taxon>Pyroglyphidae</taxon>
        <taxon>Dermatophagoidinae</taxon>
        <taxon>Dermatophagoides</taxon>
    </lineage>
</organism>
<dbReference type="EMBL" id="SDOV01000010">
    <property type="protein sequence ID" value="KAH7636581.1"/>
    <property type="molecule type" value="Genomic_DNA"/>
</dbReference>
<feature type="signal peptide" evidence="1">
    <location>
        <begin position="1"/>
        <end position="25"/>
    </location>
</feature>
<reference evidence="3" key="1">
    <citation type="submission" date="2013-05" db="EMBL/GenBank/DDBJ databases">
        <authorList>
            <person name="Yim A.K.Y."/>
            <person name="Chan T.F."/>
            <person name="Ji K.M."/>
            <person name="Liu X.Y."/>
            <person name="Zhou J.W."/>
            <person name="Li R.Q."/>
            <person name="Yang K.Y."/>
            <person name="Li J."/>
            <person name="Li M."/>
            <person name="Law P.T.W."/>
            <person name="Wu Y.L."/>
            <person name="Cai Z.L."/>
            <person name="Qin H."/>
            <person name="Bao Y."/>
            <person name="Leung R.K.K."/>
            <person name="Ng P.K.S."/>
            <person name="Zou J."/>
            <person name="Zhong X.J."/>
            <person name="Ran P.X."/>
            <person name="Zhong N.S."/>
            <person name="Liu Z.G."/>
            <person name="Tsui S.K.W."/>
        </authorList>
    </citation>
    <scope>NUCLEOTIDE SEQUENCE</scope>
    <source>
        <strain evidence="3">Derf</strain>
        <tissue evidence="3">Whole organism</tissue>
    </source>
</reference>
<sequence>MKIYIAIATILVIIGTMMMMTIADAKEDLEVGISKETIHKYYKLVKKFGVKAEHFLACMGEDWCKHCVGPTINCLAAKNVKGCISVIACEGKSTSKCVHHL</sequence>
<feature type="chain" id="PRO_5038276990" evidence="1">
    <location>
        <begin position="26"/>
        <end position="101"/>
    </location>
</feature>
<evidence type="ECO:0000313" key="2">
    <source>
        <dbReference type="EMBL" id="KAH7636581.1"/>
    </source>
</evidence>
<dbReference type="Proteomes" id="UP000828236">
    <property type="component" value="Unassembled WGS sequence"/>
</dbReference>
<reference evidence="2" key="3">
    <citation type="journal article" date="2021" name="World Allergy Organ. J.">
        <title>Chromosome-level assembly of Dermatophagoides farinae genome and transcriptome reveals two novel allergens Der f 37 and Der f 39.</title>
        <authorList>
            <person name="Chen J."/>
            <person name="Cai Z."/>
            <person name="Fan D."/>
            <person name="Hu J."/>
            <person name="Hou Y."/>
            <person name="He Y."/>
            <person name="Zhang Z."/>
            <person name="Zhao Z."/>
            <person name="Gao P."/>
            <person name="Hu W."/>
            <person name="Sun J."/>
            <person name="Li J."/>
            <person name="Ji K."/>
        </authorList>
    </citation>
    <scope>NUCLEOTIDE SEQUENCE</scope>
    <source>
        <strain evidence="2">JKM2019</strain>
    </source>
</reference>
<reference evidence="2" key="2">
    <citation type="submission" date="2020-06" db="EMBL/GenBank/DDBJ databases">
        <authorList>
            <person name="Ji K."/>
            <person name="Li J."/>
        </authorList>
    </citation>
    <scope>NUCLEOTIDE SEQUENCE</scope>
    <source>
        <strain evidence="2">JKM2019</strain>
        <tissue evidence="2">Whole body</tissue>
    </source>
</reference>
<accession>A0A922ICR1</accession>
<name>A0A922ICR1_DERFA</name>
<proteinExistence type="predicted"/>